<reference evidence="2 3" key="1">
    <citation type="submission" date="2018-05" db="EMBL/GenBank/DDBJ databases">
        <title>Genomic Encyclopedia of Type Strains, Phase IV (KMG-IV): sequencing the most valuable type-strain genomes for metagenomic binning, comparative biology and taxonomic classification.</title>
        <authorList>
            <person name="Goeker M."/>
        </authorList>
    </citation>
    <scope>NUCLEOTIDE SEQUENCE [LARGE SCALE GENOMIC DNA]</scope>
    <source>
        <strain evidence="2 3">DSM 23606</strain>
    </source>
</reference>
<dbReference type="AlphaFoldDB" id="A0A317N2R6"/>
<evidence type="ECO:0000256" key="1">
    <source>
        <dbReference type="SAM" id="Phobius"/>
    </source>
</evidence>
<accession>A0A317N2R6</accession>
<dbReference type="EMBL" id="QGTJ01000002">
    <property type="protein sequence ID" value="PWV64437.1"/>
    <property type="molecule type" value="Genomic_DNA"/>
</dbReference>
<comment type="caution">
    <text evidence="2">The sequence shown here is derived from an EMBL/GenBank/DDBJ whole genome shotgun (WGS) entry which is preliminary data.</text>
</comment>
<organism evidence="2 3">
    <name type="scientific">Plasticicumulans acidivorans</name>
    <dbReference type="NCBI Taxonomy" id="886464"/>
    <lineage>
        <taxon>Bacteria</taxon>
        <taxon>Pseudomonadati</taxon>
        <taxon>Pseudomonadota</taxon>
        <taxon>Gammaproteobacteria</taxon>
        <taxon>Candidatus Competibacteraceae</taxon>
        <taxon>Plasticicumulans</taxon>
    </lineage>
</organism>
<name>A0A317N2R6_9GAMM</name>
<keyword evidence="1" id="KW-0472">Membrane</keyword>
<feature type="transmembrane region" description="Helical" evidence="1">
    <location>
        <begin position="109"/>
        <end position="127"/>
    </location>
</feature>
<sequence>MAANTQNRVLAALLLLYREILDLSTCRSSMTSPRAKKPQRLPTVLTVTEAQRLPGASLAHEVFGIGALLLVIGWPSRRPFAPARIVVGLSLAGLALSGWLAPYGVLHPAFTLLTLVLGAFYVATVLYEGLRRLDSGNSAHAA</sequence>
<dbReference type="Proteomes" id="UP000246569">
    <property type="component" value="Unassembled WGS sequence"/>
</dbReference>
<evidence type="ECO:0000313" key="2">
    <source>
        <dbReference type="EMBL" id="PWV64437.1"/>
    </source>
</evidence>
<protein>
    <submittedName>
        <fullName evidence="2">Uncharacterized protein</fullName>
    </submittedName>
</protein>
<feature type="transmembrane region" description="Helical" evidence="1">
    <location>
        <begin position="85"/>
        <end position="103"/>
    </location>
</feature>
<keyword evidence="1" id="KW-0812">Transmembrane</keyword>
<keyword evidence="3" id="KW-1185">Reference proteome</keyword>
<keyword evidence="1" id="KW-1133">Transmembrane helix</keyword>
<evidence type="ECO:0000313" key="3">
    <source>
        <dbReference type="Proteomes" id="UP000246569"/>
    </source>
</evidence>
<gene>
    <name evidence="2" type="ORF">C7443_10286</name>
</gene>
<proteinExistence type="predicted"/>